<reference evidence="2" key="1">
    <citation type="journal article" date="2020" name="Stud. Mycol.">
        <title>101 Dothideomycetes genomes: a test case for predicting lifestyles and emergence of pathogens.</title>
        <authorList>
            <person name="Haridas S."/>
            <person name="Albert R."/>
            <person name="Binder M."/>
            <person name="Bloem J."/>
            <person name="Labutti K."/>
            <person name="Salamov A."/>
            <person name="Andreopoulos B."/>
            <person name="Baker S."/>
            <person name="Barry K."/>
            <person name="Bills G."/>
            <person name="Bluhm B."/>
            <person name="Cannon C."/>
            <person name="Castanera R."/>
            <person name="Culley D."/>
            <person name="Daum C."/>
            <person name="Ezra D."/>
            <person name="Gonzalez J."/>
            <person name="Henrissat B."/>
            <person name="Kuo A."/>
            <person name="Liang C."/>
            <person name="Lipzen A."/>
            <person name="Lutzoni F."/>
            <person name="Magnuson J."/>
            <person name="Mondo S."/>
            <person name="Nolan M."/>
            <person name="Ohm R."/>
            <person name="Pangilinan J."/>
            <person name="Park H.-J."/>
            <person name="Ramirez L."/>
            <person name="Alfaro M."/>
            <person name="Sun H."/>
            <person name="Tritt A."/>
            <person name="Yoshinaga Y."/>
            <person name="Zwiers L.-H."/>
            <person name="Turgeon B."/>
            <person name="Goodwin S."/>
            <person name="Spatafora J."/>
            <person name="Crous P."/>
            <person name="Grigoriev I."/>
        </authorList>
    </citation>
    <scope>NUCLEOTIDE SEQUENCE</scope>
    <source>
        <strain evidence="2">CBS 161.51</strain>
    </source>
</reference>
<evidence type="ECO:0000313" key="3">
    <source>
        <dbReference type="Proteomes" id="UP000800038"/>
    </source>
</evidence>
<sequence>RRGPAATHTARARLPLGTPRQSDGLTHSHIRIVPRIDTDATYDNEGNCNDKTPTFRSPSLQFPPPLELQSRPAEESTGEPFTQVKTFADMARRYHQKDHEIEGEQSTPGCVSLAGIVKLQPNRKKATGSWRPKPASDLGKCKSLFGNLPDPIRLHEQTGEFDGQVVFIGHPNRDISAHQWSSTSFQWVNIGRYAHSRGKVEGSLASDRLKGYAASVAPLHFFRLAAEIREKLIVENGRTKDDSAEVHRPNTINIACKEPSSAASSLTSEVLSVFESGTYGPFLEESKPTVPAALDTTARRPYLEDPFIASIEPAPEIFPCHQPQNDTRSLFPPPGLTVANPHRMISSLNASAPPYLKKLVAPVSEPSVSEATVVNAADLALKFSDPDGLRPMQEYEIANGLGQQAPTTQSFKGPFFTDTKPTTSDPTVLLSIHVSEEEKLINWFRDGHRPARQQEYAKTLISAAASNNRCRTFGVIGQGVDAQKGRRYKNTPPFVRLYEGLSEYAEEYRNGSGRSYFTR</sequence>
<keyword evidence="3" id="KW-1185">Reference proteome</keyword>
<gene>
    <name evidence="2" type="ORF">EJ02DRAFT_295312</name>
</gene>
<dbReference type="AlphaFoldDB" id="A0A6A5T921"/>
<name>A0A6A5T921_9PLEO</name>
<dbReference type="Proteomes" id="UP000800038">
    <property type="component" value="Unassembled WGS sequence"/>
</dbReference>
<dbReference type="EMBL" id="ML975999">
    <property type="protein sequence ID" value="KAF1947246.1"/>
    <property type="molecule type" value="Genomic_DNA"/>
</dbReference>
<dbReference type="OrthoDB" id="10251048at2759"/>
<protein>
    <submittedName>
        <fullName evidence="2">Uncharacterized protein</fullName>
    </submittedName>
</protein>
<feature type="non-terminal residue" evidence="2">
    <location>
        <position position="1"/>
    </location>
</feature>
<proteinExistence type="predicted"/>
<feature type="non-terminal residue" evidence="2">
    <location>
        <position position="519"/>
    </location>
</feature>
<evidence type="ECO:0000313" key="2">
    <source>
        <dbReference type="EMBL" id="KAF1947246.1"/>
    </source>
</evidence>
<feature type="region of interest" description="Disordered" evidence="1">
    <location>
        <begin position="1"/>
        <end position="80"/>
    </location>
</feature>
<organism evidence="2 3">
    <name type="scientific">Clathrospora elynae</name>
    <dbReference type="NCBI Taxonomy" id="706981"/>
    <lineage>
        <taxon>Eukaryota</taxon>
        <taxon>Fungi</taxon>
        <taxon>Dikarya</taxon>
        <taxon>Ascomycota</taxon>
        <taxon>Pezizomycotina</taxon>
        <taxon>Dothideomycetes</taxon>
        <taxon>Pleosporomycetidae</taxon>
        <taxon>Pleosporales</taxon>
        <taxon>Diademaceae</taxon>
        <taxon>Clathrospora</taxon>
    </lineage>
</organism>
<accession>A0A6A5T921</accession>
<feature type="compositionally biased region" description="Polar residues" evidence="1">
    <location>
        <begin position="44"/>
        <end position="60"/>
    </location>
</feature>
<evidence type="ECO:0000256" key="1">
    <source>
        <dbReference type="SAM" id="MobiDB-lite"/>
    </source>
</evidence>